<dbReference type="EMBL" id="JXLU01000043">
    <property type="protein sequence ID" value="KIO73426.1"/>
    <property type="molecule type" value="Genomic_DNA"/>
</dbReference>
<dbReference type="KEGG" id="bthv:CQJ30_01895"/>
<dbReference type="RefSeq" id="WP_041847763.1">
    <property type="nucleotide sequence ID" value="NZ_CP023704.1"/>
</dbReference>
<proteinExistence type="predicted"/>
<dbReference type="InterPro" id="IPR010106">
    <property type="entry name" value="RpnA"/>
</dbReference>
<organism evidence="1 2">
    <name type="scientific">Caldibacillus thermoamylovorans</name>
    <dbReference type="NCBI Taxonomy" id="35841"/>
    <lineage>
        <taxon>Bacteria</taxon>
        <taxon>Bacillati</taxon>
        <taxon>Bacillota</taxon>
        <taxon>Bacilli</taxon>
        <taxon>Bacillales</taxon>
        <taxon>Bacillaceae</taxon>
        <taxon>Caldibacillus</taxon>
    </lineage>
</organism>
<gene>
    <name evidence="1" type="ORF">B4167_2149</name>
</gene>
<dbReference type="NCBIfam" id="TIGR01784">
    <property type="entry name" value="T_den_put_tspse"/>
    <property type="match status" value="1"/>
</dbReference>
<evidence type="ECO:0000313" key="1">
    <source>
        <dbReference type="EMBL" id="KIO73426.1"/>
    </source>
</evidence>
<sequence length="316" mass="36705">MLRQGPFNWLKPKNDFVLKWILGSDNDQSKELLLAFLNDFLYAPALQSFTSVEIVNPIINKQSIYDKGSILDIKAKVPGYGYVNIEMQLTNQKNMHKRSLYYASKLIGNQLFASDGYSKLERVVAINLLDFSFFPSTPYHSCFRLVEERLHEPFPDLLQLHFTEMPKFVRQDQAGKIPMNDRKAKWLRFFTNEDDTRWFEMAKQDPVMEQMVESLRVASLDPEARELYEARAKALMDLNSIRGEARQEGIEEGIKEGLKKGIKEGLKKGRKEGKREANRELAKKMLRKGFEVSDIIEMTELTETEIEKLMVEINTH</sequence>
<name>A0A0D0FUC0_9BACI</name>
<dbReference type="PANTHER" id="PTHR41317">
    <property type="entry name" value="PD-(D_E)XK NUCLEASE FAMILY TRANSPOSASE"/>
    <property type="match status" value="1"/>
</dbReference>
<dbReference type="Pfam" id="PF12784">
    <property type="entry name" value="PDDEXK_2"/>
    <property type="match status" value="1"/>
</dbReference>
<dbReference type="AlphaFoldDB" id="A0A0D0FUC0"/>
<comment type="caution">
    <text evidence="1">The sequence shown here is derived from an EMBL/GenBank/DDBJ whole genome shotgun (WGS) entry which is preliminary data.</text>
</comment>
<evidence type="ECO:0000313" key="2">
    <source>
        <dbReference type="Proteomes" id="UP000032076"/>
    </source>
</evidence>
<evidence type="ECO:0008006" key="3">
    <source>
        <dbReference type="Google" id="ProtNLM"/>
    </source>
</evidence>
<accession>A0A0D0FUC0</accession>
<dbReference type="OrthoDB" id="1097360at2"/>
<dbReference type="Proteomes" id="UP000032076">
    <property type="component" value="Unassembled WGS sequence"/>
</dbReference>
<protein>
    <recommendedName>
        <fullName evidence="3">Rpn family recombination-promoting nuclease/putative transposase</fullName>
    </recommendedName>
</protein>
<reference evidence="1 2" key="1">
    <citation type="submission" date="2015-01" db="EMBL/GenBank/DDBJ databases">
        <title>Draft Genome Sequences of Four Bacillus thermoamylovorans Strains, Isolated From Food Products.</title>
        <authorList>
            <person name="Krawcyk A.O."/>
            <person name="Berendsen E.M."/>
            <person name="Eijlander R.T."/>
            <person name="de Jong A."/>
            <person name="Wells-Bennik M."/>
            <person name="Kuipers O.P."/>
        </authorList>
    </citation>
    <scope>NUCLEOTIDE SEQUENCE [LARGE SCALE GENOMIC DNA]</scope>
    <source>
        <strain evidence="1 2">B4167</strain>
    </source>
</reference>
<dbReference type="PANTHER" id="PTHR41317:SF1">
    <property type="entry name" value="PD-(D_E)XK NUCLEASE FAMILY TRANSPOSASE"/>
    <property type="match status" value="1"/>
</dbReference>